<keyword evidence="1" id="KW-0723">Serine/threonine-protein kinase</keyword>
<organism evidence="3 4">
    <name type="scientific">Actinoplanes awajinensis subsp. mycoplanecinus</name>
    <dbReference type="NCBI Taxonomy" id="135947"/>
    <lineage>
        <taxon>Bacteria</taxon>
        <taxon>Bacillati</taxon>
        <taxon>Actinomycetota</taxon>
        <taxon>Actinomycetes</taxon>
        <taxon>Micromonosporales</taxon>
        <taxon>Micromonosporaceae</taxon>
        <taxon>Actinoplanes</taxon>
    </lineage>
</organism>
<proteinExistence type="predicted"/>
<evidence type="ECO:0000313" key="3">
    <source>
        <dbReference type="EMBL" id="KUL23551.1"/>
    </source>
</evidence>
<gene>
    <name evidence="3" type="ORF">ADL15_46135</name>
</gene>
<dbReference type="Pfam" id="PF13581">
    <property type="entry name" value="HATPase_c_2"/>
    <property type="match status" value="1"/>
</dbReference>
<evidence type="ECO:0000259" key="2">
    <source>
        <dbReference type="Pfam" id="PF13581"/>
    </source>
</evidence>
<feature type="domain" description="Histidine kinase/HSP90-like ATPase" evidence="2">
    <location>
        <begin position="31"/>
        <end position="143"/>
    </location>
</feature>
<dbReference type="AlphaFoldDB" id="A0A101JB55"/>
<keyword evidence="1" id="KW-0418">Kinase</keyword>
<dbReference type="EMBL" id="LLZH01000331">
    <property type="protein sequence ID" value="KUL23551.1"/>
    <property type="molecule type" value="Genomic_DNA"/>
</dbReference>
<dbReference type="InterPro" id="IPR003594">
    <property type="entry name" value="HATPase_dom"/>
</dbReference>
<dbReference type="Gene3D" id="3.30.565.10">
    <property type="entry name" value="Histidine kinase-like ATPase, C-terminal domain"/>
    <property type="match status" value="1"/>
</dbReference>
<protein>
    <recommendedName>
        <fullName evidence="2">Histidine kinase/HSP90-like ATPase domain-containing protein</fullName>
    </recommendedName>
</protein>
<dbReference type="CDD" id="cd16936">
    <property type="entry name" value="HATPase_RsbW-like"/>
    <property type="match status" value="1"/>
</dbReference>
<sequence length="152" mass="16558">MDGANLNEQADGGPGDQWDDALLLIVDFGMADMRELRSAVRDRSRSWGLTGEELAQFVLAVHEGCANAVQHGGGQGRLALWRQGHRLRCRITDKGAGLPPDWQLDGHRGPPEVLPSRGLWLINRVCEQVELNSDHTGTCLLLSFRLPAPSGG</sequence>
<evidence type="ECO:0000256" key="1">
    <source>
        <dbReference type="ARBA" id="ARBA00022527"/>
    </source>
</evidence>
<dbReference type="PANTHER" id="PTHR35526">
    <property type="entry name" value="ANTI-SIGMA-F FACTOR RSBW-RELATED"/>
    <property type="match status" value="1"/>
</dbReference>
<dbReference type="Proteomes" id="UP000053244">
    <property type="component" value="Unassembled WGS sequence"/>
</dbReference>
<dbReference type="GO" id="GO:0004674">
    <property type="term" value="F:protein serine/threonine kinase activity"/>
    <property type="evidence" value="ECO:0007669"/>
    <property type="project" value="UniProtKB-KW"/>
</dbReference>
<keyword evidence="1" id="KW-0808">Transferase</keyword>
<evidence type="ECO:0000313" key="4">
    <source>
        <dbReference type="Proteomes" id="UP000053244"/>
    </source>
</evidence>
<accession>A0A101JB55</accession>
<reference evidence="3 4" key="1">
    <citation type="submission" date="2015-10" db="EMBL/GenBank/DDBJ databases">
        <authorList>
            <person name="Gilbert D.G."/>
        </authorList>
    </citation>
    <scope>NUCLEOTIDE SEQUENCE [LARGE SCALE GENOMIC DNA]</scope>
    <source>
        <strain evidence="3 4">NRRL B-16712</strain>
    </source>
</reference>
<dbReference type="InterPro" id="IPR036890">
    <property type="entry name" value="HATPase_C_sf"/>
</dbReference>
<dbReference type="SUPFAM" id="SSF55874">
    <property type="entry name" value="ATPase domain of HSP90 chaperone/DNA topoisomerase II/histidine kinase"/>
    <property type="match status" value="1"/>
</dbReference>
<dbReference type="InterPro" id="IPR050267">
    <property type="entry name" value="Anti-sigma-factor_SerPK"/>
</dbReference>
<dbReference type="PANTHER" id="PTHR35526:SF3">
    <property type="entry name" value="ANTI-SIGMA-F FACTOR RSBW"/>
    <property type="match status" value="1"/>
</dbReference>
<keyword evidence="4" id="KW-1185">Reference proteome</keyword>
<name>A0A101JB55_9ACTN</name>
<comment type="caution">
    <text evidence="3">The sequence shown here is derived from an EMBL/GenBank/DDBJ whole genome shotgun (WGS) entry which is preliminary data.</text>
</comment>